<evidence type="ECO:0000313" key="2">
    <source>
        <dbReference type="Proteomes" id="UP000514509"/>
    </source>
</evidence>
<dbReference type="EMBL" id="CP055153">
    <property type="protein sequence ID" value="QMU29123.1"/>
    <property type="molecule type" value="Genomic_DNA"/>
</dbReference>
<reference evidence="1 2" key="2">
    <citation type="submission" date="2020-08" db="EMBL/GenBank/DDBJ databases">
        <title>Adhaeribacter dokdonensis sp. nov., isolated from the rhizosphere of Elymus tsukushiensis, a plant native to the Dokdo Islands, Republic of Korea.</title>
        <authorList>
            <person name="Ghim S.Y."/>
        </authorList>
    </citation>
    <scope>NUCLEOTIDE SEQUENCE [LARGE SCALE GENOMIC DNA]</scope>
    <source>
        <strain evidence="1 2">KUDC8001</strain>
    </source>
</reference>
<dbReference type="RefSeq" id="WP_182411582.1">
    <property type="nucleotide sequence ID" value="NZ_CP055153.1"/>
</dbReference>
<protein>
    <submittedName>
        <fullName evidence="1">Uncharacterized protein</fullName>
    </submittedName>
</protein>
<gene>
    <name evidence="1" type="ORF">HUW48_14210</name>
</gene>
<sequence length="130" mass="15075">MKSTLTILLLVVMLVQSFSKVWIVLDYQANKNYIAEFLCVNKAKPQMHCQGHCYLKKQLAKAEEAQKKSTNQNQKFEITLFCQNLFRVTFIPAFKQNSFQAFKSVFYLFSAQLNYFHPPQVLVKLLSAAI</sequence>
<accession>A0A7L7L8R0</accession>
<dbReference type="KEGG" id="add:HUW48_14210"/>
<proteinExistence type="predicted"/>
<dbReference type="Proteomes" id="UP000514509">
    <property type="component" value="Chromosome"/>
</dbReference>
<reference evidence="1 2" key="1">
    <citation type="submission" date="2020-06" db="EMBL/GenBank/DDBJ databases">
        <authorList>
            <person name="Hwang Y.J."/>
        </authorList>
    </citation>
    <scope>NUCLEOTIDE SEQUENCE [LARGE SCALE GENOMIC DNA]</scope>
    <source>
        <strain evidence="1 2">KUDC8001</strain>
    </source>
</reference>
<name>A0A7L7L8R0_9BACT</name>
<evidence type="ECO:0000313" key="1">
    <source>
        <dbReference type="EMBL" id="QMU29123.1"/>
    </source>
</evidence>
<dbReference type="AlphaFoldDB" id="A0A7L7L8R0"/>
<keyword evidence="2" id="KW-1185">Reference proteome</keyword>
<organism evidence="1 2">
    <name type="scientific">Adhaeribacter radiodurans</name>
    <dbReference type="NCBI Taxonomy" id="2745197"/>
    <lineage>
        <taxon>Bacteria</taxon>
        <taxon>Pseudomonadati</taxon>
        <taxon>Bacteroidota</taxon>
        <taxon>Cytophagia</taxon>
        <taxon>Cytophagales</taxon>
        <taxon>Hymenobacteraceae</taxon>
        <taxon>Adhaeribacter</taxon>
    </lineage>
</organism>